<feature type="signal peptide" evidence="1">
    <location>
        <begin position="1"/>
        <end position="23"/>
    </location>
</feature>
<evidence type="ECO:0000313" key="3">
    <source>
        <dbReference type="Proteomes" id="UP001154282"/>
    </source>
</evidence>
<proteinExistence type="predicted"/>
<dbReference type="AlphaFoldDB" id="A0AAV0HEX5"/>
<evidence type="ECO:0000313" key="2">
    <source>
        <dbReference type="EMBL" id="CAI0383004.1"/>
    </source>
</evidence>
<keyword evidence="3" id="KW-1185">Reference proteome</keyword>
<keyword evidence="1" id="KW-0732">Signal</keyword>
<evidence type="ECO:0000256" key="1">
    <source>
        <dbReference type="SAM" id="SignalP"/>
    </source>
</evidence>
<comment type="caution">
    <text evidence="2">The sequence shown here is derived from an EMBL/GenBank/DDBJ whole genome shotgun (WGS) entry which is preliminary data.</text>
</comment>
<feature type="chain" id="PRO_5043594686" evidence="1">
    <location>
        <begin position="24"/>
        <end position="58"/>
    </location>
</feature>
<dbReference type="Proteomes" id="UP001154282">
    <property type="component" value="Unassembled WGS sequence"/>
</dbReference>
<reference evidence="2" key="1">
    <citation type="submission" date="2022-08" db="EMBL/GenBank/DDBJ databases">
        <authorList>
            <person name="Gutierrez-Valencia J."/>
        </authorList>
    </citation>
    <scope>NUCLEOTIDE SEQUENCE</scope>
</reference>
<accession>A0AAV0HEX5</accession>
<sequence length="58" mass="6544">MRTTSTSTPSFLLLLLVLESFWASDNLHVPTKSAAKKACSHVWCSFNILRIMFLITSK</sequence>
<organism evidence="2 3">
    <name type="scientific">Linum tenue</name>
    <dbReference type="NCBI Taxonomy" id="586396"/>
    <lineage>
        <taxon>Eukaryota</taxon>
        <taxon>Viridiplantae</taxon>
        <taxon>Streptophyta</taxon>
        <taxon>Embryophyta</taxon>
        <taxon>Tracheophyta</taxon>
        <taxon>Spermatophyta</taxon>
        <taxon>Magnoliopsida</taxon>
        <taxon>eudicotyledons</taxon>
        <taxon>Gunneridae</taxon>
        <taxon>Pentapetalae</taxon>
        <taxon>rosids</taxon>
        <taxon>fabids</taxon>
        <taxon>Malpighiales</taxon>
        <taxon>Linaceae</taxon>
        <taxon>Linum</taxon>
    </lineage>
</organism>
<dbReference type="EMBL" id="CAMGYJ010000002">
    <property type="protein sequence ID" value="CAI0383004.1"/>
    <property type="molecule type" value="Genomic_DNA"/>
</dbReference>
<gene>
    <name evidence="2" type="ORF">LITE_LOCUS3817</name>
</gene>
<name>A0AAV0HEX5_9ROSI</name>
<protein>
    <submittedName>
        <fullName evidence="2">Uncharacterized protein</fullName>
    </submittedName>
</protein>